<reference evidence="2 3" key="1">
    <citation type="submission" date="2019-06" db="EMBL/GenBank/DDBJ databases">
        <title>Whole genome shotgun sequence of Brevibacillus parabrevis NBRC 12334.</title>
        <authorList>
            <person name="Hosoyama A."/>
            <person name="Uohara A."/>
            <person name="Ohji S."/>
            <person name="Ichikawa N."/>
        </authorList>
    </citation>
    <scope>NUCLEOTIDE SEQUENCE [LARGE SCALE GENOMIC DNA]</scope>
    <source>
        <strain evidence="2 3">NBRC 12334</strain>
    </source>
</reference>
<comment type="caution">
    <text evidence="2">The sequence shown here is derived from an EMBL/GenBank/DDBJ whole genome shotgun (WGS) entry which is preliminary data.</text>
</comment>
<protein>
    <recommendedName>
        <fullName evidence="4">Holin</fullName>
    </recommendedName>
</protein>
<evidence type="ECO:0008006" key="4">
    <source>
        <dbReference type="Google" id="ProtNLM"/>
    </source>
</evidence>
<dbReference type="EMBL" id="BJMH01000037">
    <property type="protein sequence ID" value="GEB35323.1"/>
    <property type="molecule type" value="Genomic_DNA"/>
</dbReference>
<keyword evidence="1" id="KW-1133">Transmembrane helix</keyword>
<keyword evidence="1" id="KW-0472">Membrane</keyword>
<evidence type="ECO:0000313" key="3">
    <source>
        <dbReference type="Proteomes" id="UP000316882"/>
    </source>
</evidence>
<keyword evidence="1" id="KW-0812">Transmembrane</keyword>
<proteinExistence type="predicted"/>
<sequence>MIEIGLVIAVVMAIGGWLKGKEWYPNSFIPLAIVVLAVVFNLANALLFHGDYLEAGKMAFVESLAAIGIHSGMKNTFQTREDER</sequence>
<organism evidence="2 3">
    <name type="scientific">Brevibacillus parabrevis</name>
    <dbReference type="NCBI Taxonomy" id="54914"/>
    <lineage>
        <taxon>Bacteria</taxon>
        <taxon>Bacillati</taxon>
        <taxon>Bacillota</taxon>
        <taxon>Bacilli</taxon>
        <taxon>Bacillales</taxon>
        <taxon>Paenibacillaceae</taxon>
        <taxon>Brevibacillus</taxon>
    </lineage>
</organism>
<dbReference type="RefSeq" id="WP_122965335.1">
    <property type="nucleotide sequence ID" value="NZ_BJMH01000037.1"/>
</dbReference>
<accession>A0A4Y3PPI8</accession>
<evidence type="ECO:0000256" key="1">
    <source>
        <dbReference type="SAM" id="Phobius"/>
    </source>
</evidence>
<name>A0A4Y3PPI8_BREPA</name>
<feature type="transmembrane region" description="Helical" evidence="1">
    <location>
        <begin position="28"/>
        <end position="48"/>
    </location>
</feature>
<dbReference type="AlphaFoldDB" id="A0A4Y3PPI8"/>
<keyword evidence="3" id="KW-1185">Reference proteome</keyword>
<gene>
    <name evidence="2" type="ORF">BPA01_49030</name>
</gene>
<dbReference type="Proteomes" id="UP000316882">
    <property type="component" value="Unassembled WGS sequence"/>
</dbReference>
<evidence type="ECO:0000313" key="2">
    <source>
        <dbReference type="EMBL" id="GEB35323.1"/>
    </source>
</evidence>